<dbReference type="EMBL" id="BQKC01000001">
    <property type="protein sequence ID" value="GJM55847.1"/>
    <property type="molecule type" value="Genomic_DNA"/>
</dbReference>
<proteinExistence type="predicted"/>
<organism evidence="8 9">
    <name type="scientific">Granulimonas faecalis</name>
    <dbReference type="NCBI Taxonomy" id="2894155"/>
    <lineage>
        <taxon>Bacteria</taxon>
        <taxon>Bacillati</taxon>
        <taxon>Actinomycetota</taxon>
        <taxon>Coriobacteriia</taxon>
        <taxon>Coriobacteriales</taxon>
        <taxon>Kribbibacteriaceae</taxon>
        <taxon>Granulimonas</taxon>
    </lineage>
</organism>
<evidence type="ECO:0000256" key="1">
    <source>
        <dbReference type="ARBA" id="ARBA00004651"/>
    </source>
</evidence>
<dbReference type="PANTHER" id="PTHR35007:SF4">
    <property type="entry name" value="CONSERVED TRANSMEMBRANE PROTEIN-RELATED"/>
    <property type="match status" value="1"/>
</dbReference>
<evidence type="ECO:0000313" key="9">
    <source>
        <dbReference type="Proteomes" id="UP001055025"/>
    </source>
</evidence>
<evidence type="ECO:0000259" key="7">
    <source>
        <dbReference type="Pfam" id="PF00482"/>
    </source>
</evidence>
<feature type="domain" description="Type II secretion system protein GspF" evidence="7">
    <location>
        <begin position="136"/>
        <end position="260"/>
    </location>
</feature>
<dbReference type="PANTHER" id="PTHR35007">
    <property type="entry name" value="INTEGRAL MEMBRANE PROTEIN-RELATED"/>
    <property type="match status" value="1"/>
</dbReference>
<keyword evidence="9" id="KW-1185">Reference proteome</keyword>
<evidence type="ECO:0000256" key="3">
    <source>
        <dbReference type="ARBA" id="ARBA00022692"/>
    </source>
</evidence>
<feature type="transmembrane region" description="Helical" evidence="6">
    <location>
        <begin position="244"/>
        <end position="263"/>
    </location>
</feature>
<protein>
    <recommendedName>
        <fullName evidence="7">Type II secretion system protein GspF domain-containing protein</fullName>
    </recommendedName>
</protein>
<reference evidence="8" key="1">
    <citation type="journal article" date="2022" name="Int. J. Syst. Evol. Microbiol.">
        <title>Granulimonas faecalis gen. nov., sp. nov., and Leptogranulimonas caecicola gen. nov., sp. nov., novel lactate-producing Atopobiaceae bacteria isolated from mouse intestines, and an emended description of the family Atopobiaceae.</title>
        <authorList>
            <person name="Morinaga K."/>
            <person name="Kusada H."/>
            <person name="Sakamoto S."/>
            <person name="Murakami T."/>
            <person name="Toyoda A."/>
            <person name="Mori H."/>
            <person name="Meng X.Y."/>
            <person name="Takashino M."/>
            <person name="Murotomi K."/>
            <person name="Tamaki H."/>
        </authorList>
    </citation>
    <scope>NUCLEOTIDE SEQUENCE</scope>
    <source>
        <strain evidence="8">OPF53</strain>
    </source>
</reference>
<evidence type="ECO:0000313" key="8">
    <source>
        <dbReference type="EMBL" id="GJM55847.1"/>
    </source>
</evidence>
<comment type="subcellular location">
    <subcellularLocation>
        <location evidence="1">Cell membrane</location>
        <topology evidence="1">Multi-pass membrane protein</topology>
    </subcellularLocation>
</comment>
<gene>
    <name evidence="8" type="ORF">ATOP_15020</name>
</gene>
<dbReference type="Proteomes" id="UP001055025">
    <property type="component" value="Unassembled WGS sequence"/>
</dbReference>
<dbReference type="AlphaFoldDB" id="A0AAV5B411"/>
<dbReference type="GO" id="GO:0005886">
    <property type="term" value="C:plasma membrane"/>
    <property type="evidence" value="ECO:0007669"/>
    <property type="project" value="UniProtKB-SubCell"/>
</dbReference>
<dbReference type="RefSeq" id="WP_135978308.1">
    <property type="nucleotide sequence ID" value="NZ_BQKC01000001.1"/>
</dbReference>
<comment type="caution">
    <text evidence="8">The sequence shown here is derived from an EMBL/GenBank/DDBJ whole genome shotgun (WGS) entry which is preliminary data.</text>
</comment>
<sequence length="303" mass="29734">MALELGLTAAAAFAAAACAIPGRRGVGPRARVGRLLAVVGGSRPVRAALSAPWVPAGFGLAVGRVLASGRVRGADGARGAVALAGPAAAAAGAAVTLDAAGALLGLALGWGALAAWGAAEGRRAAQEEARAVPDAYRSLASGLASGQTMAQAMTYVGRHGRGTVGEAFLRGSFELDCGSSVARALDVAASGVADPSMGLLSCALVISQRTGAPMAGLLERSAALVEEREGLAGLLRTKTAQVRLSAAVVMVLPALLVAALALISPDFRAGCATPVGAGCLAVAVGLDLCALAAMRAIMARVEP</sequence>
<feature type="transmembrane region" description="Helical" evidence="6">
    <location>
        <begin position="275"/>
        <end position="297"/>
    </location>
</feature>
<dbReference type="Pfam" id="PF00482">
    <property type="entry name" value="T2SSF"/>
    <property type="match status" value="1"/>
</dbReference>
<evidence type="ECO:0000256" key="6">
    <source>
        <dbReference type="SAM" id="Phobius"/>
    </source>
</evidence>
<evidence type="ECO:0000256" key="2">
    <source>
        <dbReference type="ARBA" id="ARBA00022475"/>
    </source>
</evidence>
<keyword evidence="5 6" id="KW-0472">Membrane</keyword>
<keyword evidence="2" id="KW-1003">Cell membrane</keyword>
<accession>A0AAV5B411</accession>
<name>A0AAV5B411_9ACTN</name>
<evidence type="ECO:0000256" key="5">
    <source>
        <dbReference type="ARBA" id="ARBA00023136"/>
    </source>
</evidence>
<keyword evidence="3 6" id="KW-0812">Transmembrane</keyword>
<keyword evidence="4 6" id="KW-1133">Transmembrane helix</keyword>
<dbReference type="InterPro" id="IPR018076">
    <property type="entry name" value="T2SS_GspF_dom"/>
</dbReference>
<evidence type="ECO:0000256" key="4">
    <source>
        <dbReference type="ARBA" id="ARBA00022989"/>
    </source>
</evidence>